<dbReference type="Proteomes" id="UP000585614">
    <property type="component" value="Unassembled WGS sequence"/>
</dbReference>
<feature type="region of interest" description="Disordered" evidence="1">
    <location>
        <begin position="85"/>
        <end position="123"/>
    </location>
</feature>
<comment type="caution">
    <text evidence="2">The sequence shown here is derived from an EMBL/GenBank/DDBJ whole genome shotgun (WGS) entry which is preliminary data.</text>
</comment>
<proteinExistence type="predicted"/>
<evidence type="ECO:0000313" key="2">
    <source>
        <dbReference type="EMBL" id="KAF6339813.1"/>
    </source>
</evidence>
<name>A0A7J7WQX3_RHIFE</name>
<dbReference type="AlphaFoldDB" id="A0A7J7WQX3"/>
<evidence type="ECO:0000313" key="3">
    <source>
        <dbReference type="Proteomes" id="UP000585614"/>
    </source>
</evidence>
<sequence>MSQKQHQETPVTKIPQVLRNMRFAKKLKKKGLKKMQANNVKAMHERTEAIKAIKALVKPMDFKPKIPKSSSCQISRLAYTLSLGNGLEPASPRTSGSASQSPRPMLHSGCSCSGSSGSGSQRC</sequence>
<dbReference type="EMBL" id="JACAGC010000010">
    <property type="protein sequence ID" value="KAF6339813.1"/>
    <property type="molecule type" value="Genomic_DNA"/>
</dbReference>
<feature type="compositionally biased region" description="Low complexity" evidence="1">
    <location>
        <begin position="108"/>
        <end position="123"/>
    </location>
</feature>
<protein>
    <submittedName>
        <fullName evidence="2">Uncharacterized protein</fullName>
    </submittedName>
</protein>
<feature type="compositionally biased region" description="Polar residues" evidence="1">
    <location>
        <begin position="92"/>
        <end position="102"/>
    </location>
</feature>
<organism evidence="2 3">
    <name type="scientific">Rhinolophus ferrumequinum</name>
    <name type="common">Greater horseshoe bat</name>
    <dbReference type="NCBI Taxonomy" id="59479"/>
    <lineage>
        <taxon>Eukaryota</taxon>
        <taxon>Metazoa</taxon>
        <taxon>Chordata</taxon>
        <taxon>Craniata</taxon>
        <taxon>Vertebrata</taxon>
        <taxon>Euteleostomi</taxon>
        <taxon>Mammalia</taxon>
        <taxon>Eutheria</taxon>
        <taxon>Laurasiatheria</taxon>
        <taxon>Chiroptera</taxon>
        <taxon>Yinpterochiroptera</taxon>
        <taxon>Rhinolophoidea</taxon>
        <taxon>Rhinolophidae</taxon>
        <taxon>Rhinolophinae</taxon>
        <taxon>Rhinolophus</taxon>
    </lineage>
</organism>
<accession>A0A7J7WQX3</accession>
<reference evidence="2 3" key="1">
    <citation type="journal article" date="2020" name="Nature">
        <title>Six reference-quality genomes reveal evolution of bat adaptations.</title>
        <authorList>
            <person name="Jebb D."/>
            <person name="Huang Z."/>
            <person name="Pippel M."/>
            <person name="Hughes G.M."/>
            <person name="Lavrichenko K."/>
            <person name="Devanna P."/>
            <person name="Winkler S."/>
            <person name="Jermiin L.S."/>
            <person name="Skirmuntt E.C."/>
            <person name="Katzourakis A."/>
            <person name="Burkitt-Gray L."/>
            <person name="Ray D.A."/>
            <person name="Sullivan K.A.M."/>
            <person name="Roscito J.G."/>
            <person name="Kirilenko B.M."/>
            <person name="Davalos L.M."/>
            <person name="Corthals A.P."/>
            <person name="Power M.L."/>
            <person name="Jones G."/>
            <person name="Ransome R.D."/>
            <person name="Dechmann D.K.N."/>
            <person name="Locatelli A.G."/>
            <person name="Puechmaille S.J."/>
            <person name="Fedrigo O."/>
            <person name="Jarvis E.D."/>
            <person name="Hiller M."/>
            <person name="Vernes S.C."/>
            <person name="Myers E.W."/>
            <person name="Teeling E.C."/>
        </authorList>
    </citation>
    <scope>NUCLEOTIDE SEQUENCE [LARGE SCALE GENOMIC DNA]</scope>
    <source>
        <strain evidence="2">MRhiFer1</strain>
        <tissue evidence="2">Lung</tissue>
    </source>
</reference>
<gene>
    <name evidence="2" type="ORF">mRhiFer1_008076</name>
</gene>
<evidence type="ECO:0000256" key="1">
    <source>
        <dbReference type="SAM" id="MobiDB-lite"/>
    </source>
</evidence>